<proteinExistence type="predicted"/>
<dbReference type="Gene3D" id="3.30.160.670">
    <property type="match status" value="1"/>
</dbReference>
<feature type="chain" id="PRO_5011639480" description="DUF4136 domain-containing protein" evidence="1">
    <location>
        <begin position="21"/>
        <end position="173"/>
    </location>
</feature>
<keyword evidence="4" id="KW-1185">Reference proteome</keyword>
<organism evidence="3 4">
    <name type="scientific">Salinimicrobium catena</name>
    <dbReference type="NCBI Taxonomy" id="390640"/>
    <lineage>
        <taxon>Bacteria</taxon>
        <taxon>Pseudomonadati</taxon>
        <taxon>Bacteroidota</taxon>
        <taxon>Flavobacteriia</taxon>
        <taxon>Flavobacteriales</taxon>
        <taxon>Flavobacteriaceae</taxon>
        <taxon>Salinimicrobium</taxon>
    </lineage>
</organism>
<evidence type="ECO:0000259" key="2">
    <source>
        <dbReference type="Pfam" id="PF13590"/>
    </source>
</evidence>
<dbReference type="OrthoDB" id="1430233at2"/>
<protein>
    <recommendedName>
        <fullName evidence="2">DUF4136 domain-containing protein</fullName>
    </recommendedName>
</protein>
<keyword evidence="1" id="KW-0732">Signal</keyword>
<dbReference type="RefSeq" id="WP_093113495.1">
    <property type="nucleotide sequence ID" value="NZ_FNGG01000004.1"/>
</dbReference>
<dbReference type="PROSITE" id="PS51257">
    <property type="entry name" value="PROKAR_LIPOPROTEIN"/>
    <property type="match status" value="1"/>
</dbReference>
<evidence type="ECO:0000313" key="4">
    <source>
        <dbReference type="Proteomes" id="UP000199448"/>
    </source>
</evidence>
<sequence length="173" mass="19500">MKFIPFLLFFLILTSCNAPQAVYDYDQQINFSQYQTFDIYPDLRTGLSQLDEERLIKSARHQLQNKSLSHSTNPDLYLNIYSEEYRQQSDSRLGIGVGGGSRNVGVGVSGGIPLGGPETYLRLTFDLIDAKTDALVWQAVVESSFDLNASPTERQKRFDQIVQKALAGYPPKR</sequence>
<evidence type="ECO:0000256" key="1">
    <source>
        <dbReference type="SAM" id="SignalP"/>
    </source>
</evidence>
<evidence type="ECO:0000313" key="3">
    <source>
        <dbReference type="EMBL" id="SEF01545.1"/>
    </source>
</evidence>
<feature type="signal peptide" evidence="1">
    <location>
        <begin position="1"/>
        <end position="20"/>
    </location>
</feature>
<dbReference type="Proteomes" id="UP000199448">
    <property type="component" value="Unassembled WGS sequence"/>
</dbReference>
<dbReference type="STRING" id="390640.SAMN04488034_104229"/>
<dbReference type="InterPro" id="IPR025411">
    <property type="entry name" value="DUF4136"/>
</dbReference>
<dbReference type="AlphaFoldDB" id="A0A1H5NIZ1"/>
<gene>
    <name evidence="3" type="ORF">SAMN04488034_104229</name>
</gene>
<name>A0A1H5NIZ1_9FLAO</name>
<accession>A0A1H5NIZ1</accession>
<dbReference type="EMBL" id="FNUG01000004">
    <property type="protein sequence ID" value="SEF01545.1"/>
    <property type="molecule type" value="Genomic_DNA"/>
</dbReference>
<reference evidence="3 4" key="1">
    <citation type="submission" date="2016-10" db="EMBL/GenBank/DDBJ databases">
        <authorList>
            <person name="de Groot N.N."/>
        </authorList>
    </citation>
    <scope>NUCLEOTIDE SEQUENCE [LARGE SCALE GENOMIC DNA]</scope>
    <source>
        <strain evidence="3 4">DSM 23553</strain>
    </source>
</reference>
<feature type="domain" description="DUF4136" evidence="2">
    <location>
        <begin position="22"/>
        <end position="171"/>
    </location>
</feature>
<dbReference type="Pfam" id="PF13590">
    <property type="entry name" value="DUF4136"/>
    <property type="match status" value="1"/>
</dbReference>